<dbReference type="SMART" id="SM00028">
    <property type="entry name" value="TPR"/>
    <property type="match status" value="3"/>
</dbReference>
<dbReference type="EMBL" id="BSOW01000008">
    <property type="protein sequence ID" value="GLR86128.1"/>
    <property type="molecule type" value="Genomic_DNA"/>
</dbReference>
<evidence type="ECO:0000313" key="5">
    <source>
        <dbReference type="EMBL" id="GLR86128.1"/>
    </source>
</evidence>
<feature type="domain" description="OmpR/PhoB-type" evidence="4">
    <location>
        <begin position="10"/>
        <end position="107"/>
    </location>
</feature>
<dbReference type="Pfam" id="PF00486">
    <property type="entry name" value="Trans_reg_C"/>
    <property type="match status" value="1"/>
</dbReference>
<evidence type="ECO:0000256" key="1">
    <source>
        <dbReference type="ARBA" id="ARBA00023125"/>
    </source>
</evidence>
<keyword evidence="6" id="KW-1185">Reference proteome</keyword>
<keyword evidence="3" id="KW-1133">Transmembrane helix</keyword>
<dbReference type="InterPro" id="IPR019734">
    <property type="entry name" value="TPR_rpt"/>
</dbReference>
<feature type="transmembrane region" description="Helical" evidence="3">
    <location>
        <begin position="151"/>
        <end position="173"/>
    </location>
</feature>
<dbReference type="SUPFAM" id="SSF48452">
    <property type="entry name" value="TPR-like"/>
    <property type="match status" value="1"/>
</dbReference>
<dbReference type="InterPro" id="IPR011990">
    <property type="entry name" value="TPR-like_helical_dom_sf"/>
</dbReference>
<dbReference type="CDD" id="cd00383">
    <property type="entry name" value="trans_reg_C"/>
    <property type="match status" value="1"/>
</dbReference>
<dbReference type="SMART" id="SM00862">
    <property type="entry name" value="Trans_reg_C"/>
    <property type="match status" value="1"/>
</dbReference>
<evidence type="ECO:0000259" key="4">
    <source>
        <dbReference type="PROSITE" id="PS51755"/>
    </source>
</evidence>
<dbReference type="SUPFAM" id="SSF46894">
    <property type="entry name" value="C-terminal effector domain of the bipartite response regulators"/>
    <property type="match status" value="1"/>
</dbReference>
<protein>
    <recommendedName>
        <fullName evidence="4">OmpR/PhoB-type domain-containing protein</fullName>
    </recommendedName>
</protein>
<reference evidence="6" key="1">
    <citation type="journal article" date="2019" name="Int. J. Syst. Evol. Microbiol.">
        <title>The Global Catalogue of Microorganisms (GCM) 10K type strain sequencing project: providing services to taxonomists for standard genome sequencing and annotation.</title>
        <authorList>
            <consortium name="The Broad Institute Genomics Platform"/>
            <consortium name="The Broad Institute Genome Sequencing Center for Infectious Disease"/>
            <person name="Wu L."/>
            <person name="Ma J."/>
        </authorList>
    </citation>
    <scope>NUCLEOTIDE SEQUENCE [LARGE SCALE GENOMIC DNA]</scope>
    <source>
        <strain evidence="6">NBRC 102520</strain>
    </source>
</reference>
<dbReference type="InterPro" id="IPR001867">
    <property type="entry name" value="OmpR/PhoB-type_DNA-bd"/>
</dbReference>
<name>A0ABQ6AVC6_9BRAD</name>
<evidence type="ECO:0000313" key="6">
    <source>
        <dbReference type="Proteomes" id="UP001156905"/>
    </source>
</evidence>
<evidence type="ECO:0000256" key="3">
    <source>
        <dbReference type="SAM" id="Phobius"/>
    </source>
</evidence>
<dbReference type="Pfam" id="PF13432">
    <property type="entry name" value="TPR_16"/>
    <property type="match status" value="1"/>
</dbReference>
<dbReference type="PROSITE" id="PS51755">
    <property type="entry name" value="OMPR_PHOB"/>
    <property type="match status" value="1"/>
</dbReference>
<keyword evidence="1 2" id="KW-0238">DNA-binding</keyword>
<proteinExistence type="predicted"/>
<dbReference type="InterPro" id="IPR036388">
    <property type="entry name" value="WH-like_DNA-bd_sf"/>
</dbReference>
<dbReference type="Proteomes" id="UP001156905">
    <property type="component" value="Unassembled WGS sequence"/>
</dbReference>
<sequence length="584" mass="62471">MSELQRHLGGSVLRFAGFELDQQRAELRGLDGVAIKLRPKTFEMLRLFASSGGRVLSKQELMEAVWPNVHVGEDSLFQCIRELRTALGDERRQLIKLASGGGYLLATEVVAAPEVTAQAEATRPDSAGRSELPAEVAAAPQRAMFGLSRQALVAAVAGLCVIVVGLAVAAPVLKPDLLFRRTPPRLAVMPIVDASNDPRGAVMAAEVTGRLTDGFAKIQNISVVAPRLAAAAGGDSSAAPGTSSDFELRGELQHSDQSWTLRARIIKAGTGEVQSVVAASVSADEADAPLAQSRLAAGVGHVLARRLNEILEPSASSSASRKSSTGGDRVAVEQALASINQTTRERFGAAQAMLQKALTDDPDNVDLAVALASLQMRGIQMVWFSPEEAVTVEARANATLEQALRAKPNSIPVLEAHCRFLSATNHFVESLVTCAKALSFDPWNGSALYLIGLGQIYLGRFDDALATFRQADRYDTPPASRWTWLLGAGMANVLMGRDEEALPWLQRSIAITPGTGRSHFLLAAAYRRTSRFEEARAAIAEGLRLRPGTTRLNVWPPMKNASPVCIAAWERVVQAEVDAGLPEQ</sequence>
<keyword evidence="3" id="KW-0812">Transmembrane</keyword>
<organism evidence="5 6">
    <name type="scientific">Bradyrhizobium iriomotense</name>
    <dbReference type="NCBI Taxonomy" id="441950"/>
    <lineage>
        <taxon>Bacteria</taxon>
        <taxon>Pseudomonadati</taxon>
        <taxon>Pseudomonadota</taxon>
        <taxon>Alphaproteobacteria</taxon>
        <taxon>Hyphomicrobiales</taxon>
        <taxon>Nitrobacteraceae</taxon>
        <taxon>Bradyrhizobium</taxon>
    </lineage>
</organism>
<keyword evidence="3" id="KW-0472">Membrane</keyword>
<dbReference type="InterPro" id="IPR016032">
    <property type="entry name" value="Sig_transdc_resp-reg_C-effctor"/>
</dbReference>
<accession>A0ABQ6AVC6</accession>
<comment type="caution">
    <text evidence="5">The sequence shown here is derived from an EMBL/GenBank/DDBJ whole genome shotgun (WGS) entry which is preliminary data.</text>
</comment>
<dbReference type="Gene3D" id="1.10.10.10">
    <property type="entry name" value="Winged helix-like DNA-binding domain superfamily/Winged helix DNA-binding domain"/>
    <property type="match status" value="1"/>
</dbReference>
<feature type="DNA-binding region" description="OmpR/PhoB-type" evidence="2">
    <location>
        <begin position="10"/>
        <end position="107"/>
    </location>
</feature>
<dbReference type="Gene3D" id="1.25.40.10">
    <property type="entry name" value="Tetratricopeptide repeat domain"/>
    <property type="match status" value="1"/>
</dbReference>
<gene>
    <name evidence="5" type="ORF">GCM10007857_28390</name>
</gene>
<evidence type="ECO:0000256" key="2">
    <source>
        <dbReference type="PROSITE-ProRule" id="PRU01091"/>
    </source>
</evidence>